<dbReference type="GO" id="GO:0006886">
    <property type="term" value="P:intracellular protein transport"/>
    <property type="evidence" value="ECO:0007669"/>
    <property type="project" value="InterPro"/>
</dbReference>
<dbReference type="GO" id="GO:0016192">
    <property type="term" value="P:vesicle-mediated transport"/>
    <property type="evidence" value="ECO:0007669"/>
    <property type="project" value="InterPro"/>
</dbReference>
<dbReference type="GO" id="GO:0005198">
    <property type="term" value="F:structural molecule activity"/>
    <property type="evidence" value="ECO:0007669"/>
    <property type="project" value="InterPro"/>
</dbReference>
<dbReference type="HOGENOM" id="CLU_907365_0_0_1"/>
<dbReference type="ExpressionAtlas" id="F6H4R6">
    <property type="expression patterns" value="baseline"/>
</dbReference>
<organism evidence="1 2">
    <name type="scientific">Vitis vinifera</name>
    <name type="common">Grape</name>
    <dbReference type="NCBI Taxonomy" id="29760"/>
    <lineage>
        <taxon>Eukaryota</taxon>
        <taxon>Viridiplantae</taxon>
        <taxon>Streptophyta</taxon>
        <taxon>Embryophyta</taxon>
        <taxon>Tracheophyta</taxon>
        <taxon>Spermatophyta</taxon>
        <taxon>Magnoliopsida</taxon>
        <taxon>eudicotyledons</taxon>
        <taxon>Gunneridae</taxon>
        <taxon>Pentapetalae</taxon>
        <taxon>rosids</taxon>
        <taxon>Vitales</taxon>
        <taxon>Vitaceae</taxon>
        <taxon>Viteae</taxon>
        <taxon>Vitis</taxon>
    </lineage>
</organism>
<sequence length="307" mass="33917">MFLVRTSAQLLAHVTGSSTHGAVVKYGFEHEPHVQSGLIYMYAGLGGLVACHWMSSSICEPDLVCQTAMVSACAKIINYRYDPSEKWLVLIGIAPGSPERPQLVKGNMQLFSVEQHRSQALETQAVSFATFKVPGNDQSYALIGFATISFNAGQIVSKLHVIELGSNSGEPGFIGKQADLFFPPDFTDDFLAAMQISHKYDFIHVITKLGLLFVYDLETSSTVYRNRISPDITALEESLTAAGGKFIFVQKLRDFVSVTCDVLQHKAFLFIEGLEEQMQKLHEERASAVLERRAADNDEMMGNTSIH</sequence>
<gene>
    <name evidence="1" type="ordered locus">VIT_19s0027g01340</name>
</gene>
<dbReference type="InterPro" id="IPR016025">
    <property type="entry name" value="Clathrin_H-chain_N"/>
</dbReference>
<dbReference type="AlphaFoldDB" id="F6H4R6"/>
<evidence type="ECO:0000313" key="1">
    <source>
        <dbReference type="EMBL" id="CCB47205.1"/>
    </source>
</evidence>
<accession>F6H4R6</accession>
<dbReference type="eggNOG" id="KOG2136">
    <property type="taxonomic scope" value="Eukaryota"/>
</dbReference>
<dbReference type="GO" id="GO:0030130">
    <property type="term" value="C:clathrin coat of trans-Golgi network vesicle"/>
    <property type="evidence" value="ECO:0007669"/>
    <property type="project" value="InterPro"/>
</dbReference>
<dbReference type="SUPFAM" id="SSF50989">
    <property type="entry name" value="Clathrin heavy-chain terminal domain"/>
    <property type="match status" value="1"/>
</dbReference>
<dbReference type="PANTHER" id="PTHR10292">
    <property type="entry name" value="CLATHRIN HEAVY CHAIN RELATED"/>
    <property type="match status" value="1"/>
</dbReference>
<dbReference type="STRING" id="29760.F6H4R6"/>
<dbReference type="EMBL" id="FN595234">
    <property type="protein sequence ID" value="CCB47205.1"/>
    <property type="molecule type" value="Genomic_DNA"/>
</dbReference>
<dbReference type="PANTHER" id="PTHR10292:SF34">
    <property type="entry name" value="CLATHRIN HEAVY CHAIN 1-RELATED"/>
    <property type="match status" value="1"/>
</dbReference>
<protein>
    <submittedName>
        <fullName evidence="1">Uncharacterized protein</fullName>
    </submittedName>
</protein>
<proteinExistence type="predicted"/>
<dbReference type="eggNOG" id="KOG0985">
    <property type="taxonomic scope" value="Eukaryota"/>
</dbReference>
<name>F6H4R6_VITVI</name>
<reference evidence="2" key="1">
    <citation type="journal article" date="2007" name="Nature">
        <title>The grapevine genome sequence suggests ancestral hexaploidization in major angiosperm phyla.</title>
        <authorList>
            <consortium name="The French-Italian Public Consortium for Grapevine Genome Characterization."/>
            <person name="Jaillon O."/>
            <person name="Aury J.-M."/>
            <person name="Noel B."/>
            <person name="Policriti A."/>
            <person name="Clepet C."/>
            <person name="Casagrande A."/>
            <person name="Choisne N."/>
            <person name="Aubourg S."/>
            <person name="Vitulo N."/>
            <person name="Jubin C."/>
            <person name="Vezzi A."/>
            <person name="Legeai F."/>
            <person name="Hugueney P."/>
            <person name="Dasilva C."/>
            <person name="Horner D."/>
            <person name="Mica E."/>
            <person name="Jublot D."/>
            <person name="Poulain J."/>
            <person name="Bruyere C."/>
            <person name="Billault A."/>
            <person name="Segurens B."/>
            <person name="Gouyvenoux M."/>
            <person name="Ugarte E."/>
            <person name="Cattonaro F."/>
            <person name="Anthouard V."/>
            <person name="Vico V."/>
            <person name="Del Fabbro C."/>
            <person name="Alaux M."/>
            <person name="Di Gaspero G."/>
            <person name="Dumas V."/>
            <person name="Felice N."/>
            <person name="Paillard S."/>
            <person name="Juman I."/>
            <person name="Moroldo M."/>
            <person name="Scalabrin S."/>
            <person name="Canaguier A."/>
            <person name="Le Clainche I."/>
            <person name="Malacrida G."/>
            <person name="Durand E."/>
            <person name="Pesole G."/>
            <person name="Laucou V."/>
            <person name="Chatelet P."/>
            <person name="Merdinoglu D."/>
            <person name="Delledonne M."/>
            <person name="Pezzotti M."/>
            <person name="Lecharny A."/>
            <person name="Scarpelli C."/>
            <person name="Artiguenave F."/>
            <person name="Pe M.E."/>
            <person name="Valle G."/>
            <person name="Morgante M."/>
            <person name="Caboche M."/>
            <person name="Adam-Blondon A.-F."/>
            <person name="Weissenbach J."/>
            <person name="Quetier F."/>
            <person name="Wincker P."/>
        </authorList>
    </citation>
    <scope>NUCLEOTIDE SEQUENCE [LARGE SCALE GENOMIC DNA]</scope>
    <source>
        <strain evidence="2">cv. Pinot noir / PN40024</strain>
    </source>
</reference>
<dbReference type="Gene3D" id="2.130.10.110">
    <property type="entry name" value="Clathrin heavy-chain terminal domain"/>
    <property type="match status" value="1"/>
</dbReference>
<keyword evidence="2" id="KW-1185">Reference proteome</keyword>
<dbReference type="InParanoid" id="F6H4R6"/>
<dbReference type="PaxDb" id="29760-VIT_19s0027g01340.t01"/>
<evidence type="ECO:0000313" key="2">
    <source>
        <dbReference type="Proteomes" id="UP000009183"/>
    </source>
</evidence>
<dbReference type="GO" id="GO:0030132">
    <property type="term" value="C:clathrin coat of coated pit"/>
    <property type="evidence" value="ECO:0007669"/>
    <property type="project" value="InterPro"/>
</dbReference>
<dbReference type="Proteomes" id="UP000009183">
    <property type="component" value="Chromosome 19"/>
</dbReference>